<evidence type="ECO:0000313" key="2">
    <source>
        <dbReference type="EMBL" id="CAB1415027.1"/>
    </source>
</evidence>
<evidence type="ECO:0000313" key="3">
    <source>
        <dbReference type="Proteomes" id="UP001153269"/>
    </source>
</evidence>
<gene>
    <name evidence="2" type="ORF">PLEPLA_LOCUS2740</name>
</gene>
<protein>
    <submittedName>
        <fullName evidence="2">Uncharacterized protein</fullName>
    </submittedName>
</protein>
<name>A0A9N7TL60_PLEPL</name>
<reference evidence="2" key="1">
    <citation type="submission" date="2020-03" db="EMBL/GenBank/DDBJ databases">
        <authorList>
            <person name="Weist P."/>
        </authorList>
    </citation>
    <scope>NUCLEOTIDE SEQUENCE</scope>
</reference>
<proteinExistence type="predicted"/>
<evidence type="ECO:0000256" key="1">
    <source>
        <dbReference type="SAM" id="MobiDB-lite"/>
    </source>
</evidence>
<dbReference type="Proteomes" id="UP001153269">
    <property type="component" value="Unassembled WGS sequence"/>
</dbReference>
<dbReference type="EMBL" id="CADEAL010000136">
    <property type="protein sequence ID" value="CAB1415027.1"/>
    <property type="molecule type" value="Genomic_DNA"/>
</dbReference>
<sequence>MDVCSAAVSVVGAEAMNPLFVALQVTSERRAHETLQAYISDAPPPSTTADKRRGDVLVETGQTEVDSQQETRRREAALVLLLFLVSLSGVSSLGSEIHLQRNTQCRWSGLRPSGWLVSVQCPTLKPFLLRFSGSGRGVGAVVTLHQHRAVKRVNTPAGPLEPPRRGVFLSPCSCTPAFHGLMITPAPHRDVKTRQNHPGSLVSTERPLKLERRKSVQSTRLHMSASSSSSSKQGSEQTRENER</sequence>
<feature type="region of interest" description="Disordered" evidence="1">
    <location>
        <begin position="189"/>
        <end position="243"/>
    </location>
</feature>
<accession>A0A9N7TL60</accession>
<comment type="caution">
    <text evidence="2">The sequence shown here is derived from an EMBL/GenBank/DDBJ whole genome shotgun (WGS) entry which is preliminary data.</text>
</comment>
<dbReference type="AlphaFoldDB" id="A0A9N7TL60"/>
<keyword evidence="3" id="KW-1185">Reference proteome</keyword>
<feature type="compositionally biased region" description="Low complexity" evidence="1">
    <location>
        <begin position="218"/>
        <end position="236"/>
    </location>
</feature>
<organism evidence="2 3">
    <name type="scientific">Pleuronectes platessa</name>
    <name type="common">European plaice</name>
    <dbReference type="NCBI Taxonomy" id="8262"/>
    <lineage>
        <taxon>Eukaryota</taxon>
        <taxon>Metazoa</taxon>
        <taxon>Chordata</taxon>
        <taxon>Craniata</taxon>
        <taxon>Vertebrata</taxon>
        <taxon>Euteleostomi</taxon>
        <taxon>Actinopterygii</taxon>
        <taxon>Neopterygii</taxon>
        <taxon>Teleostei</taxon>
        <taxon>Neoteleostei</taxon>
        <taxon>Acanthomorphata</taxon>
        <taxon>Carangaria</taxon>
        <taxon>Pleuronectiformes</taxon>
        <taxon>Pleuronectoidei</taxon>
        <taxon>Pleuronectidae</taxon>
        <taxon>Pleuronectes</taxon>
    </lineage>
</organism>